<feature type="transmembrane region" description="Helical" evidence="2">
    <location>
        <begin position="160"/>
        <end position="178"/>
    </location>
</feature>
<feature type="transmembrane region" description="Helical" evidence="2">
    <location>
        <begin position="237"/>
        <end position="264"/>
    </location>
</feature>
<dbReference type="AlphaFoldDB" id="A0AA92ICT7"/>
<feature type="transmembrane region" description="Helical" evidence="2">
    <location>
        <begin position="129"/>
        <end position="148"/>
    </location>
</feature>
<reference evidence="3 4" key="1">
    <citation type="submission" date="2019-04" db="EMBL/GenBank/DDBJ databases">
        <title>Complete Genome of UW386 and Higher Quality Genome of UW700.</title>
        <authorList>
            <person name="Jacobs J."/>
            <person name="Perez A."/>
            <person name="Steidl O."/>
            <person name="Allen C."/>
        </authorList>
    </citation>
    <scope>NUCLEOTIDE SEQUENCE [LARGE SCALE GENOMIC DNA]</scope>
    <source>
        <strain evidence="3 4">UW386</strain>
    </source>
</reference>
<evidence type="ECO:0000313" key="4">
    <source>
        <dbReference type="Proteomes" id="UP000310553"/>
    </source>
</evidence>
<keyword evidence="2" id="KW-0472">Membrane</keyword>
<dbReference type="Proteomes" id="UP000310553">
    <property type="component" value="Chromosome"/>
</dbReference>
<gene>
    <name evidence="3" type="ORF">E7Z57_01450</name>
</gene>
<evidence type="ECO:0000256" key="1">
    <source>
        <dbReference type="SAM" id="MobiDB-lite"/>
    </source>
</evidence>
<feature type="transmembrane region" description="Helical" evidence="2">
    <location>
        <begin position="190"/>
        <end position="212"/>
    </location>
</feature>
<feature type="compositionally biased region" description="Low complexity" evidence="1">
    <location>
        <begin position="467"/>
        <end position="480"/>
    </location>
</feature>
<feature type="transmembrane region" description="Helical" evidence="2">
    <location>
        <begin position="370"/>
        <end position="387"/>
    </location>
</feature>
<feature type="region of interest" description="Disordered" evidence="1">
    <location>
        <begin position="467"/>
        <end position="489"/>
    </location>
</feature>
<evidence type="ECO:0000313" key="3">
    <source>
        <dbReference type="EMBL" id="QCX47884.1"/>
    </source>
</evidence>
<protein>
    <recommendedName>
        <fullName evidence="5">Transmembrane protein</fullName>
    </recommendedName>
</protein>
<dbReference type="EMBL" id="CP039339">
    <property type="protein sequence ID" value="QCX47884.1"/>
    <property type="molecule type" value="Genomic_DNA"/>
</dbReference>
<feature type="transmembrane region" description="Helical" evidence="2">
    <location>
        <begin position="63"/>
        <end position="86"/>
    </location>
</feature>
<evidence type="ECO:0008006" key="5">
    <source>
        <dbReference type="Google" id="ProtNLM"/>
    </source>
</evidence>
<feature type="transmembrane region" description="Helical" evidence="2">
    <location>
        <begin position="313"/>
        <end position="334"/>
    </location>
</feature>
<organism evidence="3 4">
    <name type="scientific">Ralstonia solanacearum</name>
    <name type="common">Pseudomonas solanacearum</name>
    <dbReference type="NCBI Taxonomy" id="305"/>
    <lineage>
        <taxon>Bacteria</taxon>
        <taxon>Pseudomonadati</taxon>
        <taxon>Pseudomonadota</taxon>
        <taxon>Betaproteobacteria</taxon>
        <taxon>Burkholderiales</taxon>
        <taxon>Burkholderiaceae</taxon>
        <taxon>Ralstonia</taxon>
        <taxon>Ralstonia solanacearum species complex</taxon>
    </lineage>
</organism>
<keyword evidence="2" id="KW-1133">Transmembrane helix</keyword>
<evidence type="ECO:0000256" key="2">
    <source>
        <dbReference type="SAM" id="Phobius"/>
    </source>
</evidence>
<name>A0AA92ICT7_RALSL</name>
<keyword evidence="2" id="KW-0812">Transmembrane</keyword>
<sequence>MKNDVSNMTTHGRLSGYVNTGFEVAKKNFPVVASVSALAFGGITLLLYAWSIGQLPEFTWNDLTGTAFAVCATGVLVVLFVVGYCLSAGYFARSALEAVYPEAAHHVPVIPPDASVPAEPYARLIRGPFILGTTCFSGLAWLGFFVAVSPERLVSPYDEHLLGALAVSLVTAATLVLVDWRRFQTQWVRYALLSVLSGAIVMVIVIITAWSVGPSSLATKRPTGTSNRAAAIDWPSYWVWALDHAICIGVSAAIGVALLLNLGLITSYIARLMKWLFSLVPWKWPEWLVSAARQTSHVVIGEASDRRLIRAKVYVMFWFCAFTSVVLMMAYAMAATGNAHDWNWNFFFIVTLLTILNWVSFAVRQWRERAGLGLVTAALVFLSYPVLARNPAMFPKMVVTLLGLGNERLATIGLSSRQCATLEPYGVNCIPDNERAITLTNVNLLNRLGGSMVLELLIQDKSGGPATTSATSAATGVSTSHPDHSESQQIPQTLTATGQMGSNSLSAKKCDEVLLSQLQSSDAVDAKALRCVVLVVPKDQVLGYTKANWRTYRGEYTAYQPGPAKIPAVVKVISDEPGEVRRKAALSFVR</sequence>
<feature type="transmembrane region" description="Helical" evidence="2">
    <location>
        <begin position="346"/>
        <end position="363"/>
    </location>
</feature>
<feature type="transmembrane region" description="Helical" evidence="2">
    <location>
        <begin position="29"/>
        <end position="51"/>
    </location>
</feature>
<accession>A0AA92ICT7</accession>
<proteinExistence type="predicted"/>